<evidence type="ECO:0000313" key="1">
    <source>
        <dbReference type="EMBL" id="PHT41711.1"/>
    </source>
</evidence>
<dbReference type="OrthoDB" id="10453491at2759"/>
<comment type="caution">
    <text evidence="1">The sequence shown here is derived from an EMBL/GenBank/DDBJ whole genome shotgun (WGS) entry which is preliminary data.</text>
</comment>
<dbReference type="EMBL" id="MLFT02000008">
    <property type="protein sequence ID" value="PHT41711.1"/>
    <property type="molecule type" value="Genomic_DNA"/>
</dbReference>
<reference evidence="2" key="2">
    <citation type="journal article" date="2017" name="J. Anim. Genet.">
        <title>Multiple reference genome sequences of hot pepper reveal the massive evolution of plant disease resistance genes by retroduplication.</title>
        <authorList>
            <person name="Kim S."/>
            <person name="Park J."/>
            <person name="Yeom S.-I."/>
            <person name="Kim Y.-M."/>
            <person name="Seo E."/>
            <person name="Kim K.-T."/>
            <person name="Kim M.-S."/>
            <person name="Lee J.M."/>
            <person name="Cheong K."/>
            <person name="Shin H.-S."/>
            <person name="Kim S.-B."/>
            <person name="Han K."/>
            <person name="Lee J."/>
            <person name="Park M."/>
            <person name="Lee H.-A."/>
            <person name="Lee H.-Y."/>
            <person name="Lee Y."/>
            <person name="Oh S."/>
            <person name="Lee J.H."/>
            <person name="Choi E."/>
            <person name="Choi E."/>
            <person name="Lee S.E."/>
            <person name="Jeon J."/>
            <person name="Kim H."/>
            <person name="Choi G."/>
            <person name="Song H."/>
            <person name="Lee J."/>
            <person name="Lee S.-C."/>
            <person name="Kwon J.-K."/>
            <person name="Lee H.-Y."/>
            <person name="Koo N."/>
            <person name="Hong Y."/>
            <person name="Kim R.W."/>
            <person name="Kang W.-H."/>
            <person name="Huh J.H."/>
            <person name="Kang B.-C."/>
            <person name="Yang T.-J."/>
            <person name="Lee Y.-H."/>
            <person name="Bennetzen J.L."/>
            <person name="Choi D."/>
        </authorList>
    </citation>
    <scope>NUCLEOTIDE SEQUENCE [LARGE SCALE GENOMIC DNA]</scope>
    <source>
        <strain evidence="2">cv. PBC81</strain>
    </source>
</reference>
<proteinExistence type="predicted"/>
<keyword evidence="2" id="KW-1185">Reference proteome</keyword>
<sequence>MLMELLQDQGNYFLEWIADKSIPYSKAFAGSLVFLEAKKRYLQESAISVLLELIDKRFILFSSITIHSFVFSATCKHFRYLKLLDLKSGLKPQQAFHCGTSVLTFQLLEGATELFHYSSLKRTWFTCSWMKVLASEIGPIEDEESVGAVGTSVEFFGGWVVDSGYKCKVQSANRNSKISGS</sequence>
<name>A0A2G2W901_CAPBA</name>
<accession>A0A2G2W901</accession>
<gene>
    <name evidence="1" type="ORF">CQW23_20565</name>
</gene>
<organism evidence="1 2">
    <name type="scientific">Capsicum baccatum</name>
    <name type="common">Peruvian pepper</name>
    <dbReference type="NCBI Taxonomy" id="33114"/>
    <lineage>
        <taxon>Eukaryota</taxon>
        <taxon>Viridiplantae</taxon>
        <taxon>Streptophyta</taxon>
        <taxon>Embryophyta</taxon>
        <taxon>Tracheophyta</taxon>
        <taxon>Spermatophyta</taxon>
        <taxon>Magnoliopsida</taxon>
        <taxon>eudicotyledons</taxon>
        <taxon>Gunneridae</taxon>
        <taxon>Pentapetalae</taxon>
        <taxon>asterids</taxon>
        <taxon>lamiids</taxon>
        <taxon>Solanales</taxon>
        <taxon>Solanaceae</taxon>
        <taxon>Solanoideae</taxon>
        <taxon>Capsiceae</taxon>
        <taxon>Capsicum</taxon>
    </lineage>
</organism>
<dbReference type="Proteomes" id="UP000224567">
    <property type="component" value="Unassembled WGS sequence"/>
</dbReference>
<dbReference type="AlphaFoldDB" id="A0A2G2W901"/>
<reference evidence="1 2" key="1">
    <citation type="journal article" date="2017" name="Genome Biol.">
        <title>New reference genome sequences of hot pepper reveal the massive evolution of plant disease-resistance genes by retroduplication.</title>
        <authorList>
            <person name="Kim S."/>
            <person name="Park J."/>
            <person name="Yeom S.I."/>
            <person name="Kim Y.M."/>
            <person name="Seo E."/>
            <person name="Kim K.T."/>
            <person name="Kim M.S."/>
            <person name="Lee J.M."/>
            <person name="Cheong K."/>
            <person name="Shin H.S."/>
            <person name="Kim S.B."/>
            <person name="Han K."/>
            <person name="Lee J."/>
            <person name="Park M."/>
            <person name="Lee H.A."/>
            <person name="Lee H.Y."/>
            <person name="Lee Y."/>
            <person name="Oh S."/>
            <person name="Lee J.H."/>
            <person name="Choi E."/>
            <person name="Choi E."/>
            <person name="Lee S.E."/>
            <person name="Jeon J."/>
            <person name="Kim H."/>
            <person name="Choi G."/>
            <person name="Song H."/>
            <person name="Lee J."/>
            <person name="Lee S.C."/>
            <person name="Kwon J.K."/>
            <person name="Lee H.Y."/>
            <person name="Koo N."/>
            <person name="Hong Y."/>
            <person name="Kim R.W."/>
            <person name="Kang W.H."/>
            <person name="Huh J.H."/>
            <person name="Kang B.C."/>
            <person name="Yang T.J."/>
            <person name="Lee Y.H."/>
            <person name="Bennetzen J.L."/>
            <person name="Choi D."/>
        </authorList>
    </citation>
    <scope>NUCLEOTIDE SEQUENCE [LARGE SCALE GENOMIC DNA]</scope>
    <source>
        <strain evidence="2">cv. PBC81</strain>
    </source>
</reference>
<dbReference type="STRING" id="33114.A0A2G2W901"/>
<protein>
    <submittedName>
        <fullName evidence="1">Uncharacterized protein</fullName>
    </submittedName>
</protein>
<evidence type="ECO:0000313" key="2">
    <source>
        <dbReference type="Proteomes" id="UP000224567"/>
    </source>
</evidence>